<dbReference type="Pfam" id="PF14362">
    <property type="entry name" value="DUF4407"/>
    <property type="match status" value="1"/>
</dbReference>
<comment type="caution">
    <text evidence="3">The sequence shown here is derived from an EMBL/GenBank/DDBJ whole genome shotgun (WGS) entry which is preliminary data.</text>
</comment>
<feature type="coiled-coil region" evidence="1">
    <location>
        <begin position="150"/>
        <end position="177"/>
    </location>
</feature>
<keyword evidence="2" id="KW-0472">Membrane</keyword>
<evidence type="ECO:0000313" key="3">
    <source>
        <dbReference type="EMBL" id="MCP9762308.1"/>
    </source>
</evidence>
<keyword evidence="2" id="KW-0812">Transmembrane</keyword>
<reference evidence="3 4" key="1">
    <citation type="submission" date="2018-11" db="EMBL/GenBank/DDBJ databases">
        <title>Novel bacteria species description.</title>
        <authorList>
            <person name="Han J.-H."/>
        </authorList>
    </citation>
    <scope>NUCLEOTIDE SEQUENCE [LARGE SCALE GENOMIC DNA]</scope>
    <source>
        <strain evidence="3 4">KCTC23259</strain>
    </source>
</reference>
<accession>A0AAE3KRN7</accession>
<dbReference type="AlphaFoldDB" id="A0AAE3KRN7"/>
<feature type="transmembrane region" description="Helical" evidence="2">
    <location>
        <begin position="263"/>
        <end position="282"/>
    </location>
</feature>
<feature type="transmembrane region" description="Helical" evidence="2">
    <location>
        <begin position="47"/>
        <end position="69"/>
    </location>
</feature>
<gene>
    <name evidence="3" type="ORF">EGI31_05030</name>
</gene>
<keyword evidence="2" id="KW-1133">Transmembrane helix</keyword>
<evidence type="ECO:0000256" key="2">
    <source>
        <dbReference type="SAM" id="Phobius"/>
    </source>
</evidence>
<dbReference type="EMBL" id="RJUF01000008">
    <property type="protein sequence ID" value="MCP9762308.1"/>
    <property type="molecule type" value="Genomic_DNA"/>
</dbReference>
<organism evidence="3 4">
    <name type="scientific">Lacihabitans soyangensis</name>
    <dbReference type="NCBI Taxonomy" id="869394"/>
    <lineage>
        <taxon>Bacteria</taxon>
        <taxon>Pseudomonadati</taxon>
        <taxon>Bacteroidota</taxon>
        <taxon>Cytophagia</taxon>
        <taxon>Cytophagales</taxon>
        <taxon>Leadbetterellaceae</taxon>
        <taxon>Lacihabitans</taxon>
    </lineage>
</organism>
<proteinExistence type="predicted"/>
<name>A0AAE3KRN7_9BACT</name>
<feature type="transmembrane region" description="Helical" evidence="2">
    <location>
        <begin position="75"/>
        <end position="92"/>
    </location>
</feature>
<keyword evidence="1" id="KW-0175">Coiled coil</keyword>
<dbReference type="Proteomes" id="UP001204144">
    <property type="component" value="Unassembled WGS sequence"/>
</dbReference>
<protein>
    <submittedName>
        <fullName evidence="3">DUF4407 domain-containing protein</fullName>
    </submittedName>
</protein>
<evidence type="ECO:0000256" key="1">
    <source>
        <dbReference type="SAM" id="Coils"/>
    </source>
</evidence>
<feature type="transmembrane region" description="Helical" evidence="2">
    <location>
        <begin position="104"/>
        <end position="125"/>
    </location>
</feature>
<evidence type="ECO:0000313" key="4">
    <source>
        <dbReference type="Proteomes" id="UP001204144"/>
    </source>
</evidence>
<dbReference type="InterPro" id="IPR025519">
    <property type="entry name" value="DUF4407"/>
</dbReference>
<sequence length="410" mass="46558">MLKALELKQYKIMEKLILSKWDKFFIRIAGHNPETVEKTTPAEKSRIVNLGLVLFIPVIMGGISGGYAATFISPAPYAWTFGIVWALVIYLIDRAIISITDGGFWVFAIRIIMAIVIGLVISFPVKVKIFEDVINEQQFAEINALRVQIENRYQKRIQDAQAEANKQEANKNKLYQEFKDEMDGSGGTEVRGYSTISKRKEEAFNEANKSYLTEKEAFDKNKSDLTNQKNNELENLKQSQANGLIGKYKALGRVAEKEPFVNIVSWLLWFFFTILELVPLLVKIMSKGGLYNSIVKSDANARLVATENINQLKIQAETMAETVPNEQKINAAKVKIVQDKISAETEMAKAYSAELAKLWKQERKNYEDLSKMKITPERFDKLADQMSEIFDKASDNIFDHSKTVSPESIL</sequence>
<keyword evidence="4" id="KW-1185">Reference proteome</keyword>